<sequence>MSLQKIIVAATAGLVAGAVIGVLTAPASGKETRQNIADSAEDLKKKLQKLRGQAVDELDELKQVFETEVEGLQDDVKERVLALINKAKVSKNNFIAEITAN</sequence>
<keyword evidence="1" id="KW-0175">Coiled coil</keyword>
<gene>
    <name evidence="2" type="ORF">ACFOW1_13465</name>
</gene>
<dbReference type="InterPro" id="IPR052928">
    <property type="entry name" value="Desiccation-related_membrane"/>
</dbReference>
<dbReference type="Gene3D" id="1.20.120.20">
    <property type="entry name" value="Apolipoprotein"/>
    <property type="match status" value="1"/>
</dbReference>
<evidence type="ECO:0000256" key="1">
    <source>
        <dbReference type="SAM" id="Coils"/>
    </source>
</evidence>
<name>A0ABV8Q071_9BACT</name>
<dbReference type="EMBL" id="JBHSDC010000027">
    <property type="protein sequence ID" value="MFC4232905.1"/>
    <property type="molecule type" value="Genomic_DNA"/>
</dbReference>
<dbReference type="PANTHER" id="PTHR35792:SF1">
    <property type="entry name" value="SLL0268 PROTEIN"/>
    <property type="match status" value="1"/>
</dbReference>
<proteinExistence type="predicted"/>
<evidence type="ECO:0000313" key="2">
    <source>
        <dbReference type="EMBL" id="MFC4232905.1"/>
    </source>
</evidence>
<evidence type="ECO:0000313" key="3">
    <source>
        <dbReference type="Proteomes" id="UP001595906"/>
    </source>
</evidence>
<keyword evidence="3" id="KW-1185">Reference proteome</keyword>
<feature type="coiled-coil region" evidence="1">
    <location>
        <begin position="33"/>
        <end position="75"/>
    </location>
</feature>
<dbReference type="InterPro" id="IPR024623">
    <property type="entry name" value="YtxH"/>
</dbReference>
<comment type="caution">
    <text evidence="2">The sequence shown here is derived from an EMBL/GenBank/DDBJ whole genome shotgun (WGS) entry which is preliminary data.</text>
</comment>
<reference evidence="3" key="1">
    <citation type="journal article" date="2019" name="Int. J. Syst. Evol. Microbiol.">
        <title>The Global Catalogue of Microorganisms (GCM) 10K type strain sequencing project: providing services to taxonomists for standard genome sequencing and annotation.</title>
        <authorList>
            <consortium name="The Broad Institute Genomics Platform"/>
            <consortium name="The Broad Institute Genome Sequencing Center for Infectious Disease"/>
            <person name="Wu L."/>
            <person name="Ma J."/>
        </authorList>
    </citation>
    <scope>NUCLEOTIDE SEQUENCE [LARGE SCALE GENOMIC DNA]</scope>
    <source>
        <strain evidence="3">CECT 8010</strain>
    </source>
</reference>
<dbReference type="Proteomes" id="UP001595906">
    <property type="component" value="Unassembled WGS sequence"/>
</dbReference>
<dbReference type="PANTHER" id="PTHR35792">
    <property type="entry name" value="GENERAL STRESS PROTEIN"/>
    <property type="match status" value="1"/>
</dbReference>
<organism evidence="2 3">
    <name type="scientific">Parasediminibacterium paludis</name>
    <dbReference type="NCBI Taxonomy" id="908966"/>
    <lineage>
        <taxon>Bacteria</taxon>
        <taxon>Pseudomonadati</taxon>
        <taxon>Bacteroidota</taxon>
        <taxon>Chitinophagia</taxon>
        <taxon>Chitinophagales</taxon>
        <taxon>Chitinophagaceae</taxon>
        <taxon>Parasediminibacterium</taxon>
    </lineage>
</organism>
<dbReference type="SUPFAM" id="SSF58113">
    <property type="entry name" value="Apolipoprotein A-I"/>
    <property type="match status" value="1"/>
</dbReference>
<protein>
    <submittedName>
        <fullName evidence="2">YtxH domain-containing protein</fullName>
    </submittedName>
</protein>
<dbReference type="Pfam" id="PF12732">
    <property type="entry name" value="YtxH"/>
    <property type="match status" value="1"/>
</dbReference>
<accession>A0ABV8Q071</accession>
<dbReference type="RefSeq" id="WP_379014942.1">
    <property type="nucleotide sequence ID" value="NZ_JBHSDC010000027.1"/>
</dbReference>